<evidence type="ECO:0000256" key="5">
    <source>
        <dbReference type="ARBA" id="ARBA00022989"/>
    </source>
</evidence>
<dbReference type="RefSeq" id="WP_045779855.1">
    <property type="nucleotide sequence ID" value="NZ_LAJX01000161.1"/>
</dbReference>
<keyword evidence="4 7" id="KW-0812">Transmembrane</keyword>
<name>A0A0F3IH39_9GAMM</name>
<comment type="subcellular location">
    <subcellularLocation>
        <location evidence="1">Cell inner membrane</location>
    </subcellularLocation>
</comment>
<gene>
    <name evidence="8" type="ORF">VZ94_15025</name>
</gene>
<dbReference type="PANTHER" id="PTHR30462">
    <property type="entry name" value="INTERMEMBRANE TRANSPORT PROTEIN PQIB-RELATED"/>
    <property type="match status" value="1"/>
</dbReference>
<keyword evidence="5 7" id="KW-1133">Transmembrane helix</keyword>
<reference evidence="9" key="1">
    <citation type="submission" date="2015-03" db="EMBL/GenBank/DDBJ databases">
        <title>Draft genome sequence of a novel methanotroph (Sn10-6) isolated from flooded ricefield rhizosphere in India.</title>
        <authorList>
            <person name="Pandit P.S."/>
            <person name="Pore S.D."/>
            <person name="Arora P."/>
            <person name="Kapse N.G."/>
            <person name="Dhakephalkar P.K."/>
            <person name="Rahalkar M.C."/>
        </authorList>
    </citation>
    <scope>NUCLEOTIDE SEQUENCE [LARGE SCALE GENOMIC DNA]</scope>
    <source>
        <strain evidence="9">Sn10-6</strain>
    </source>
</reference>
<dbReference type="EMBL" id="LAJX01000161">
    <property type="protein sequence ID" value="KJV05863.1"/>
    <property type="molecule type" value="Genomic_DNA"/>
</dbReference>
<feature type="transmembrane region" description="Helical" evidence="7">
    <location>
        <begin position="133"/>
        <end position="159"/>
    </location>
</feature>
<evidence type="ECO:0000256" key="3">
    <source>
        <dbReference type="ARBA" id="ARBA00022519"/>
    </source>
</evidence>
<organism evidence="8 9">
    <name type="scientific">Methylocucumis oryzae</name>
    <dbReference type="NCBI Taxonomy" id="1632867"/>
    <lineage>
        <taxon>Bacteria</taxon>
        <taxon>Pseudomonadati</taxon>
        <taxon>Pseudomonadota</taxon>
        <taxon>Gammaproteobacteria</taxon>
        <taxon>Methylococcales</taxon>
        <taxon>Methylococcaceae</taxon>
        <taxon>Methylocucumis</taxon>
    </lineage>
</organism>
<keyword evidence="6 7" id="KW-0472">Membrane</keyword>
<dbReference type="Proteomes" id="UP000033684">
    <property type="component" value="Unassembled WGS sequence"/>
</dbReference>
<evidence type="ECO:0000313" key="9">
    <source>
        <dbReference type="Proteomes" id="UP000033684"/>
    </source>
</evidence>
<accession>A0A0F3IH39</accession>
<keyword evidence="2" id="KW-1003">Cell membrane</keyword>
<comment type="caution">
    <text evidence="8">The sequence shown here is derived from an EMBL/GenBank/DDBJ whole genome shotgun (WGS) entry which is preliminary data.</text>
</comment>
<dbReference type="PANTHER" id="PTHR30462:SF3">
    <property type="entry name" value="INTERMEMBRANE TRANSPORT PROTEIN PQIA"/>
    <property type="match status" value="1"/>
</dbReference>
<dbReference type="AlphaFoldDB" id="A0A0F3IH39"/>
<dbReference type="GO" id="GO:0005886">
    <property type="term" value="C:plasma membrane"/>
    <property type="evidence" value="ECO:0007669"/>
    <property type="project" value="UniProtKB-SubCell"/>
</dbReference>
<sequence length="204" mass="22573">MKHKRSALSQGVVRCGECGLLANIIQPEHYCERCGAKLYARIPYSLQRTTALLLSSYALYFPANMFPIMTVTQLGVTQKHTILGGILSLVEKDMVPIAILVFIASIIVPLLKLIGITLLLVHVKLRWRRHAHLWAVLYRLIVLVGRWSMLDIFMISILIAVVDFGGVSEVIAGPAATAFAAVVVLTMLAAKSFDPRLLWDDGHL</sequence>
<evidence type="ECO:0000256" key="2">
    <source>
        <dbReference type="ARBA" id="ARBA00022475"/>
    </source>
</evidence>
<keyword evidence="3" id="KW-0997">Cell inner membrane</keyword>
<evidence type="ECO:0000256" key="1">
    <source>
        <dbReference type="ARBA" id="ARBA00004533"/>
    </source>
</evidence>
<evidence type="ECO:0000256" key="7">
    <source>
        <dbReference type="SAM" id="Phobius"/>
    </source>
</evidence>
<dbReference type="Pfam" id="PF04403">
    <property type="entry name" value="PqiA"/>
    <property type="match status" value="1"/>
</dbReference>
<evidence type="ECO:0000313" key="8">
    <source>
        <dbReference type="EMBL" id="KJV05863.1"/>
    </source>
</evidence>
<feature type="transmembrane region" description="Helical" evidence="7">
    <location>
        <begin position="171"/>
        <end position="190"/>
    </location>
</feature>
<dbReference type="OrthoDB" id="9800207at2"/>
<evidence type="ECO:0000256" key="4">
    <source>
        <dbReference type="ARBA" id="ARBA00022692"/>
    </source>
</evidence>
<reference evidence="8 9" key="2">
    <citation type="journal article" date="2016" name="Microb. Ecol.">
        <title>Genome Characteristics of a Novel Type I Methanotroph (Sn10-6) Isolated from a Flooded Indian Rice Field.</title>
        <authorList>
            <person name="Rahalkar M.C."/>
            <person name="Pandit P.S."/>
            <person name="Dhakephalkar P.K."/>
            <person name="Pore S."/>
            <person name="Arora P."/>
            <person name="Kapse N."/>
        </authorList>
    </citation>
    <scope>NUCLEOTIDE SEQUENCE [LARGE SCALE GENOMIC DNA]</scope>
    <source>
        <strain evidence="8 9">Sn10-6</strain>
    </source>
</reference>
<keyword evidence="9" id="KW-1185">Reference proteome</keyword>
<proteinExistence type="predicted"/>
<feature type="transmembrane region" description="Helical" evidence="7">
    <location>
        <begin position="51"/>
        <end position="74"/>
    </location>
</feature>
<dbReference type="InterPro" id="IPR007498">
    <property type="entry name" value="PqiA-like"/>
</dbReference>
<evidence type="ECO:0000256" key="6">
    <source>
        <dbReference type="ARBA" id="ARBA00023136"/>
    </source>
</evidence>
<dbReference type="PATRIC" id="fig|1632867.3.peg.1597"/>
<dbReference type="InterPro" id="IPR051800">
    <property type="entry name" value="PqiA-PqiB_transport"/>
</dbReference>
<protein>
    <submittedName>
        <fullName evidence="8">Paraquat-inducible protein A</fullName>
    </submittedName>
</protein>
<feature type="transmembrane region" description="Helical" evidence="7">
    <location>
        <begin position="94"/>
        <end position="121"/>
    </location>
</feature>